<name>D7E586_NOSA0</name>
<dbReference type="Proteomes" id="UP000001511">
    <property type="component" value="Chromosome"/>
</dbReference>
<dbReference type="KEGG" id="naz:Aazo_1753"/>
<organism evidence="1 2">
    <name type="scientific">Nostoc azollae (strain 0708)</name>
    <name type="common">Anabaena azollae (strain 0708)</name>
    <dbReference type="NCBI Taxonomy" id="551115"/>
    <lineage>
        <taxon>Bacteria</taxon>
        <taxon>Bacillati</taxon>
        <taxon>Cyanobacteriota</taxon>
        <taxon>Cyanophyceae</taxon>
        <taxon>Nostocales</taxon>
        <taxon>Nostocaceae</taxon>
        <taxon>Trichormus</taxon>
    </lineage>
</organism>
<evidence type="ECO:0000313" key="1">
    <source>
        <dbReference type="EMBL" id="ADI63883.1"/>
    </source>
</evidence>
<dbReference type="EMBL" id="CP002059">
    <property type="protein sequence ID" value="ADI63883.1"/>
    <property type="molecule type" value="Genomic_DNA"/>
</dbReference>
<accession>D7E586</accession>
<dbReference type="HOGENOM" id="CLU_1957307_0_0_3"/>
<dbReference type="RefSeq" id="WP_013190901.1">
    <property type="nucleotide sequence ID" value="NC_014248.1"/>
</dbReference>
<evidence type="ECO:0000313" key="2">
    <source>
        <dbReference type="Proteomes" id="UP000001511"/>
    </source>
</evidence>
<dbReference type="STRING" id="551115.Aazo_1753"/>
<protein>
    <submittedName>
        <fullName evidence="1">Uncharacterized protein</fullName>
    </submittedName>
</protein>
<keyword evidence="2" id="KW-1185">Reference proteome</keyword>
<gene>
    <name evidence="1" type="ordered locus">Aazo_1753</name>
</gene>
<sequence>MGHLQGKGLSKLYQNYGATKQFEGVKANYSVKLGGQILSMSGNELLKYLRGIKIAEARQSFIANITPAQVTVLLMAMSAEYYRKFGYLLHPRASFDKFERPQAQLPYGIPGTVTEQAQQPAIANTDKY</sequence>
<reference evidence="1 2" key="1">
    <citation type="journal article" date="2010" name="PLoS ONE">
        <title>Genome erosion in a nitrogen-fixing vertically transmitted endosymbiotic multicellular cyanobacterium.</title>
        <authorList>
            <person name="Ran L."/>
            <person name="Larsson J."/>
            <person name="Vigil-Stenman T."/>
            <person name="Nylander J.A."/>
            <person name="Ininbergs K."/>
            <person name="Zheng W.W."/>
            <person name="Lapidus A."/>
            <person name="Lowry S."/>
            <person name="Haselkorn R."/>
            <person name="Bergman B."/>
        </authorList>
    </citation>
    <scope>NUCLEOTIDE SEQUENCE [LARGE SCALE GENOMIC DNA]</scope>
    <source>
        <strain evidence="1 2">0708</strain>
    </source>
</reference>
<dbReference type="AlphaFoldDB" id="D7E586"/>
<proteinExistence type="predicted"/>
<dbReference type="eggNOG" id="COG1674">
    <property type="taxonomic scope" value="Bacteria"/>
</dbReference>